<dbReference type="InterPro" id="IPR050659">
    <property type="entry name" value="Peptidase_M24B"/>
</dbReference>
<dbReference type="InterPro" id="IPR029149">
    <property type="entry name" value="Creatin/AminoP/Spt16_N"/>
</dbReference>
<dbReference type="Pfam" id="PF00557">
    <property type="entry name" value="Peptidase_M24"/>
    <property type="match status" value="1"/>
</dbReference>
<dbReference type="InterPro" id="IPR000587">
    <property type="entry name" value="Creatinase_N"/>
</dbReference>
<dbReference type="Gene3D" id="3.40.350.10">
    <property type="entry name" value="Creatinase/prolidase N-terminal domain"/>
    <property type="match status" value="1"/>
</dbReference>
<dbReference type="GO" id="GO:0004177">
    <property type="term" value="F:aminopeptidase activity"/>
    <property type="evidence" value="ECO:0007669"/>
    <property type="project" value="UniProtKB-KW"/>
</dbReference>
<keyword evidence="3" id="KW-0645">Protease</keyword>
<feature type="domain" description="Creatinase N-terminal" evidence="2">
    <location>
        <begin position="2"/>
        <end position="126"/>
    </location>
</feature>
<dbReference type="EMBL" id="JABMKT010000046">
    <property type="protein sequence ID" value="NYV28433.1"/>
    <property type="molecule type" value="Genomic_DNA"/>
</dbReference>
<dbReference type="Gene3D" id="3.90.230.10">
    <property type="entry name" value="Creatinase/methionine aminopeptidase superfamily"/>
    <property type="match status" value="1"/>
</dbReference>
<dbReference type="InterPro" id="IPR036005">
    <property type="entry name" value="Creatinase/aminopeptidase-like"/>
</dbReference>
<sequence>MNKLEQIFEKLEIDGLLLTDYYNKRYFTGFTGSTGIALVTKKNKYFISDFRYTDQATKQVSEYGFTFIEDNARNYNKLVELAKVDGVTKLGIDNLSLSYSEFEAISEAFSFAKLIKSSNELVASRRIKTPEEIEKIRKAIKISEEALLETIPQIKEGMTEIEVAAILEYNQRKRGASGTSFDTIVASGYRSAMPHGVASEKKIEKEEFITIDYGCYYDGYASDITRTIYFGENIEPRMLEIYETVRKANELGIELIKAGKTGKEIDAAVREFMGDDAKYFGHSLGHSFGLEVHESPMLSMRDETKLEAGMTVTVEPGIYISGYAGVRIEDDVVVTENGHEILTSLDKKLIIVYNK</sequence>
<organism evidence="3 4">
    <name type="scientific">Streptobacillus felis</name>
    <dbReference type="NCBI Taxonomy" id="1384509"/>
    <lineage>
        <taxon>Bacteria</taxon>
        <taxon>Fusobacteriati</taxon>
        <taxon>Fusobacteriota</taxon>
        <taxon>Fusobacteriia</taxon>
        <taxon>Fusobacteriales</taxon>
        <taxon>Leptotrichiaceae</taxon>
        <taxon>Streptobacillus</taxon>
    </lineage>
</organism>
<comment type="caution">
    <text evidence="3">The sequence shown here is derived from an EMBL/GenBank/DDBJ whole genome shotgun (WGS) entry which is preliminary data.</text>
</comment>
<dbReference type="Pfam" id="PF01321">
    <property type="entry name" value="Creatinase_N"/>
    <property type="match status" value="1"/>
</dbReference>
<protein>
    <submittedName>
        <fullName evidence="3">Aminopeptidase P family protein</fullName>
    </submittedName>
</protein>
<dbReference type="InterPro" id="IPR000994">
    <property type="entry name" value="Pept_M24"/>
</dbReference>
<dbReference type="PANTHER" id="PTHR46112:SF3">
    <property type="entry name" value="AMINOPEPTIDASE YPDF"/>
    <property type="match status" value="1"/>
</dbReference>
<dbReference type="PRINTS" id="PR00599">
    <property type="entry name" value="MAPEPTIDASE"/>
</dbReference>
<dbReference type="PANTHER" id="PTHR46112">
    <property type="entry name" value="AMINOPEPTIDASE"/>
    <property type="match status" value="1"/>
</dbReference>
<evidence type="ECO:0000259" key="1">
    <source>
        <dbReference type="Pfam" id="PF00557"/>
    </source>
</evidence>
<keyword evidence="3" id="KW-0378">Hydrolase</keyword>
<keyword evidence="4" id="KW-1185">Reference proteome</keyword>
<dbReference type="SUPFAM" id="SSF53092">
    <property type="entry name" value="Creatinase/prolidase N-terminal domain"/>
    <property type="match status" value="1"/>
</dbReference>
<reference evidence="3 4" key="1">
    <citation type="submission" date="2020-05" db="EMBL/GenBank/DDBJ databases">
        <title>Streptobacillus felis strain LHL191014123.</title>
        <authorList>
            <person name="Fawzy A."/>
            <person name="Rau J."/>
            <person name="Risse K."/>
            <person name="Schauerte N."/>
            <person name="Geiger C."/>
            <person name="Blom J."/>
            <person name="Imirzalioglu C."/>
            <person name="Falgenhauer J."/>
            <person name="Bach A."/>
            <person name="Herden C."/>
            <person name="Eisenberg T."/>
        </authorList>
    </citation>
    <scope>NUCLEOTIDE SEQUENCE [LARGE SCALE GENOMIC DNA]</scope>
    <source>
        <strain evidence="3 4">LHL191014123</strain>
    </source>
</reference>
<dbReference type="RefSeq" id="WP_180136376.1">
    <property type="nucleotide sequence ID" value="NZ_JABMKT010000046.1"/>
</dbReference>
<evidence type="ECO:0000313" key="4">
    <source>
        <dbReference type="Proteomes" id="UP000526184"/>
    </source>
</evidence>
<dbReference type="CDD" id="cd01092">
    <property type="entry name" value="APP-like"/>
    <property type="match status" value="1"/>
</dbReference>
<accession>A0A7Z0TCL3</accession>
<evidence type="ECO:0000313" key="3">
    <source>
        <dbReference type="EMBL" id="NYV28433.1"/>
    </source>
</evidence>
<gene>
    <name evidence="3" type="ORF">HP397_06415</name>
</gene>
<keyword evidence="3" id="KW-0031">Aminopeptidase</keyword>
<name>A0A7Z0TCL3_9FUSO</name>
<proteinExistence type="predicted"/>
<dbReference type="SUPFAM" id="SSF55920">
    <property type="entry name" value="Creatinase/aminopeptidase"/>
    <property type="match status" value="1"/>
</dbReference>
<dbReference type="AlphaFoldDB" id="A0A7Z0TCL3"/>
<feature type="domain" description="Peptidase M24" evidence="1">
    <location>
        <begin position="134"/>
        <end position="336"/>
    </location>
</feature>
<evidence type="ECO:0000259" key="2">
    <source>
        <dbReference type="Pfam" id="PF01321"/>
    </source>
</evidence>
<dbReference type="Proteomes" id="UP000526184">
    <property type="component" value="Unassembled WGS sequence"/>
</dbReference>
<dbReference type="InterPro" id="IPR001714">
    <property type="entry name" value="Pept_M24_MAP"/>
</dbReference>
<dbReference type="GO" id="GO:0008235">
    <property type="term" value="F:metalloexopeptidase activity"/>
    <property type="evidence" value="ECO:0007669"/>
    <property type="project" value="UniProtKB-ARBA"/>
</dbReference>